<organism evidence="1 2">
    <name type="scientific">Cognatilysobacter lacus</name>
    <dbReference type="NCBI Taxonomy" id="1643323"/>
    <lineage>
        <taxon>Bacteria</taxon>
        <taxon>Pseudomonadati</taxon>
        <taxon>Pseudomonadota</taxon>
        <taxon>Gammaproteobacteria</taxon>
        <taxon>Lysobacterales</taxon>
        <taxon>Lysobacteraceae</taxon>
        <taxon>Cognatilysobacter</taxon>
    </lineage>
</organism>
<proteinExistence type="predicted"/>
<name>A0A5D8Z3T6_9GAMM</name>
<evidence type="ECO:0000313" key="1">
    <source>
        <dbReference type="EMBL" id="TZF87364.1"/>
    </source>
</evidence>
<dbReference type="Proteomes" id="UP000323164">
    <property type="component" value="Unassembled WGS sequence"/>
</dbReference>
<dbReference type="RefSeq" id="WP_149353438.1">
    <property type="nucleotide sequence ID" value="NZ_VTRV01000139.1"/>
</dbReference>
<reference evidence="1 2" key="1">
    <citation type="submission" date="2019-08" db="EMBL/GenBank/DDBJ databases">
        <title>Draft genome sequence of Lysobacter sp. UKS-15.</title>
        <authorList>
            <person name="Im W.-T."/>
        </authorList>
    </citation>
    <scope>NUCLEOTIDE SEQUENCE [LARGE SCALE GENOMIC DNA]</scope>
    <source>
        <strain evidence="1 2">UKS-15</strain>
    </source>
</reference>
<gene>
    <name evidence="1" type="ORF">FW784_11260</name>
</gene>
<keyword evidence="2" id="KW-1185">Reference proteome</keyword>
<evidence type="ECO:0000313" key="2">
    <source>
        <dbReference type="Proteomes" id="UP000323164"/>
    </source>
</evidence>
<sequence>MEFSSWLHDSKVRGINVAVDIEIGTYWDVCRDVIDENEFQRRRVSVKGKPYQLLQRDLIEGCVMPPVILALKQEASARISNLLRQPIADGNKLAIEAAIARAFADRELLILDGLQRTFTIGDCITQLSADPGALAEFRARKMRLEVYLGLNKMGILYRMLTLNTGQTPMSFRHQIEMLYGDYLDHQTLPNGITVVREVDNSRARGSRKYKFADVVDMFYAFSTGKPESMDKQTLVGKLAELDFLDEFKTGDDDLQALLVLFDAFIRRVEALSGDWVFDPIRLATQMPDRVVERPFGRNVAAIFERVQPMSAFGAECKRLIRQGQFATIADIGAVLPQLQFSREPDSSLDTLVLLLDEIARKASKIGTAQREVFQYSFRALLNQDSDDFADLSACWVSGQEKFESLN</sequence>
<dbReference type="OrthoDB" id="5077820at2"/>
<comment type="caution">
    <text evidence="1">The sequence shown here is derived from an EMBL/GenBank/DDBJ whole genome shotgun (WGS) entry which is preliminary data.</text>
</comment>
<protein>
    <submittedName>
        <fullName evidence="1">Uncharacterized protein</fullName>
    </submittedName>
</protein>
<dbReference type="EMBL" id="VTRV01000139">
    <property type="protein sequence ID" value="TZF87364.1"/>
    <property type="molecule type" value="Genomic_DNA"/>
</dbReference>
<accession>A0A5D8Z3T6</accession>
<dbReference type="AlphaFoldDB" id="A0A5D8Z3T6"/>